<evidence type="ECO:0000313" key="1">
    <source>
        <dbReference type="EMBL" id="MBB4842997.1"/>
    </source>
</evidence>
<dbReference type="EMBL" id="JACHLP010000002">
    <property type="protein sequence ID" value="MBB4842997.1"/>
    <property type="molecule type" value="Genomic_DNA"/>
</dbReference>
<dbReference type="AlphaFoldDB" id="A0A840LCF3"/>
<dbReference type="PROSITE" id="PS51257">
    <property type="entry name" value="PROKAR_LIPOPROTEIN"/>
    <property type="match status" value="1"/>
</dbReference>
<evidence type="ECO:0000313" key="2">
    <source>
        <dbReference type="Proteomes" id="UP000562027"/>
    </source>
</evidence>
<reference evidence="1 2" key="1">
    <citation type="submission" date="2020-08" db="EMBL/GenBank/DDBJ databases">
        <title>Functional genomics of gut bacteria from endangered species of beetles.</title>
        <authorList>
            <person name="Carlos-Shanley C."/>
        </authorList>
    </citation>
    <scope>NUCLEOTIDE SEQUENCE [LARGE SCALE GENOMIC DNA]</scope>
    <source>
        <strain evidence="1 2">S00239</strain>
    </source>
</reference>
<sequence length="183" mass="19302">MKTRTFASWSHPAGPQQGRWVLLLAAALLSACSPGLDWREARPEGSNARLLFPCKPDLHQRAATAEAPAAMGLAQCKAAGATFALSWAQIDEPGQIGPALQGMRESLATKLAAQAGALSPVQVAGMTPSPFAQQQSLSAKGQQAQVAVFTRGQQVYQALVLGPRLEPRAWQSFVESIKLGDAS</sequence>
<name>A0A840LCF3_9BURK</name>
<gene>
    <name evidence="1" type="ORF">HNP55_001512</name>
</gene>
<accession>A0A840LCF3</accession>
<protein>
    <recommendedName>
        <fullName evidence="3">Transmembrane protein</fullName>
    </recommendedName>
</protein>
<evidence type="ECO:0008006" key="3">
    <source>
        <dbReference type="Google" id="ProtNLM"/>
    </source>
</evidence>
<organism evidence="1 2">
    <name type="scientific">Roseateles oligotrophus</name>
    <dbReference type="NCBI Taxonomy" id="1769250"/>
    <lineage>
        <taxon>Bacteria</taxon>
        <taxon>Pseudomonadati</taxon>
        <taxon>Pseudomonadota</taxon>
        <taxon>Betaproteobacteria</taxon>
        <taxon>Burkholderiales</taxon>
        <taxon>Sphaerotilaceae</taxon>
        <taxon>Roseateles</taxon>
    </lineage>
</organism>
<dbReference type="RefSeq" id="WP_184297796.1">
    <property type="nucleotide sequence ID" value="NZ_JACHLP010000002.1"/>
</dbReference>
<comment type="caution">
    <text evidence="1">The sequence shown here is derived from an EMBL/GenBank/DDBJ whole genome shotgun (WGS) entry which is preliminary data.</text>
</comment>
<keyword evidence="2" id="KW-1185">Reference proteome</keyword>
<dbReference type="Proteomes" id="UP000562027">
    <property type="component" value="Unassembled WGS sequence"/>
</dbReference>
<proteinExistence type="predicted"/>